<feature type="compositionally biased region" description="Basic and acidic residues" evidence="1">
    <location>
        <begin position="131"/>
        <end position="144"/>
    </location>
</feature>
<accession>A0A8T2N2E9</accession>
<protein>
    <submittedName>
        <fullName evidence="2">Uncharacterized protein</fullName>
    </submittedName>
</protein>
<comment type="caution">
    <text evidence="2">The sequence shown here is derived from an EMBL/GenBank/DDBJ whole genome shotgun (WGS) entry which is preliminary data.</text>
</comment>
<keyword evidence="3" id="KW-1185">Reference proteome</keyword>
<gene>
    <name evidence="2" type="ORF">JZ751_007438</name>
</gene>
<organism evidence="2 3">
    <name type="scientific">Albula glossodonta</name>
    <name type="common">roundjaw bonefish</name>
    <dbReference type="NCBI Taxonomy" id="121402"/>
    <lineage>
        <taxon>Eukaryota</taxon>
        <taxon>Metazoa</taxon>
        <taxon>Chordata</taxon>
        <taxon>Craniata</taxon>
        <taxon>Vertebrata</taxon>
        <taxon>Euteleostomi</taxon>
        <taxon>Actinopterygii</taxon>
        <taxon>Neopterygii</taxon>
        <taxon>Teleostei</taxon>
        <taxon>Albuliformes</taxon>
        <taxon>Albulidae</taxon>
        <taxon>Albula</taxon>
    </lineage>
</organism>
<dbReference type="Proteomes" id="UP000824540">
    <property type="component" value="Unassembled WGS sequence"/>
</dbReference>
<name>A0A8T2N2E9_9TELE</name>
<sequence>MAWDFSSTSVWRAASGSRFCPRSSSSTFLLSSSAYGSSLVLTVAKVSWPSTSVLGSLFGLVKVFPERVRYHVPKLLLGAPWADCLALSKYSQNASDITSPSRSSGSSDLRTLAWQPVGGMEMKLAYKNHKDIKQSDDLDPDNKRKPSQLDLRNTHVSGQLDPEGTDIMGILDSTAQTNQANWVLNINWILLTFL</sequence>
<proteinExistence type="predicted"/>
<evidence type="ECO:0000313" key="2">
    <source>
        <dbReference type="EMBL" id="KAG9334615.1"/>
    </source>
</evidence>
<evidence type="ECO:0000256" key="1">
    <source>
        <dbReference type="SAM" id="MobiDB-lite"/>
    </source>
</evidence>
<dbReference type="EMBL" id="JAFBMS010000144">
    <property type="protein sequence ID" value="KAG9334615.1"/>
    <property type="molecule type" value="Genomic_DNA"/>
</dbReference>
<feature type="region of interest" description="Disordered" evidence="1">
    <location>
        <begin position="131"/>
        <end position="160"/>
    </location>
</feature>
<reference evidence="2" key="1">
    <citation type="thesis" date="2021" institute="BYU ScholarsArchive" country="Provo, UT, USA">
        <title>Applications of and Algorithms for Genome Assembly and Genomic Analyses with an Emphasis on Marine Teleosts.</title>
        <authorList>
            <person name="Pickett B.D."/>
        </authorList>
    </citation>
    <scope>NUCLEOTIDE SEQUENCE</scope>
    <source>
        <strain evidence="2">HI-2016</strain>
    </source>
</reference>
<dbReference type="AlphaFoldDB" id="A0A8T2N2E9"/>
<evidence type="ECO:0000313" key="3">
    <source>
        <dbReference type="Proteomes" id="UP000824540"/>
    </source>
</evidence>